<dbReference type="Pfam" id="PF10324">
    <property type="entry name" value="7TM_GPCR_Srw"/>
    <property type="match status" value="1"/>
</dbReference>
<dbReference type="EMBL" id="CACVKT020009526">
    <property type="protein sequence ID" value="CAC5422180.1"/>
    <property type="molecule type" value="Genomic_DNA"/>
</dbReference>
<feature type="transmembrane region" description="Helical" evidence="5">
    <location>
        <begin position="111"/>
        <end position="130"/>
    </location>
</feature>
<feature type="transmembrane region" description="Helical" evidence="5">
    <location>
        <begin position="202"/>
        <end position="220"/>
    </location>
</feature>
<evidence type="ECO:0000313" key="7">
    <source>
        <dbReference type="EMBL" id="CAC5422180.1"/>
    </source>
</evidence>
<protein>
    <recommendedName>
        <fullName evidence="6">G-protein coupled receptors family 1 profile domain-containing protein</fullName>
    </recommendedName>
</protein>
<dbReference type="PANTHER" id="PTHR47023:SF1">
    <property type="entry name" value="SEX PEPTIDE RECEPTOR"/>
    <property type="match status" value="1"/>
</dbReference>
<keyword evidence="3 5" id="KW-1133">Transmembrane helix</keyword>
<feature type="domain" description="G-protein coupled receptors family 1 profile" evidence="6">
    <location>
        <begin position="37"/>
        <end position="313"/>
    </location>
</feature>
<evidence type="ECO:0000256" key="1">
    <source>
        <dbReference type="ARBA" id="ARBA00004370"/>
    </source>
</evidence>
<feature type="transmembrane region" description="Helical" evidence="5">
    <location>
        <begin position="20"/>
        <end position="46"/>
    </location>
</feature>
<keyword evidence="2 5" id="KW-0812">Transmembrane</keyword>
<feature type="transmembrane region" description="Helical" evidence="5">
    <location>
        <begin position="256"/>
        <end position="279"/>
    </location>
</feature>
<evidence type="ECO:0000259" key="6">
    <source>
        <dbReference type="PROSITE" id="PS50262"/>
    </source>
</evidence>
<feature type="transmembrane region" description="Helical" evidence="5">
    <location>
        <begin position="291"/>
        <end position="316"/>
    </location>
</feature>
<dbReference type="GO" id="GO:0016020">
    <property type="term" value="C:membrane"/>
    <property type="evidence" value="ECO:0007669"/>
    <property type="project" value="UniProtKB-SubCell"/>
</dbReference>
<dbReference type="PANTHER" id="PTHR47023">
    <property type="entry name" value="SEX PEPTIDE RECEPTOR"/>
    <property type="match status" value="1"/>
</dbReference>
<dbReference type="InterPro" id="IPR000276">
    <property type="entry name" value="GPCR_Rhodpsn"/>
</dbReference>
<keyword evidence="4 5" id="KW-0472">Membrane</keyword>
<dbReference type="GO" id="GO:0008528">
    <property type="term" value="F:G protein-coupled peptide receptor activity"/>
    <property type="evidence" value="ECO:0007669"/>
    <property type="project" value="InterPro"/>
</dbReference>
<dbReference type="InterPro" id="IPR019427">
    <property type="entry name" value="7TM_GPCR_serpentine_rcpt_Srw"/>
</dbReference>
<sequence>MENNSTVDFYYRANNYPAGFWIYGVICPIISAFTLIFNMLVIVVFLKRKMRSPTSALLIGLAVSDILAANVINIAFVYVHGFLDVTKPLPYPMCIIYNVTSKLAPSFHTTSVWITTALGIQRFIIVAFPMQGPRFCSIRTSTVIIIGTYVLSFLMYIPSFLQRRFDPVTILDESGNEITVCNCTRGQEILSINKLQNVLRSVFGQLVPCAILFLTTLLLSRKLKLETKRILQLHKHENTETERRDFRQIRRTSQMIIVLVSIFLFVEIPNGIVFALFVFYPELLESNIEQIQILSIVLNLLVFIIYLINFWIYVTLSRQFRRELKLLCGRKLCGYREKINIGMSTTFTSIPMT</sequence>
<feature type="transmembrane region" description="Helical" evidence="5">
    <location>
        <begin position="58"/>
        <end position="83"/>
    </location>
</feature>
<feature type="transmembrane region" description="Helical" evidence="5">
    <location>
        <begin position="142"/>
        <end position="161"/>
    </location>
</feature>
<proteinExistence type="predicted"/>
<evidence type="ECO:0000256" key="3">
    <source>
        <dbReference type="ARBA" id="ARBA00022989"/>
    </source>
</evidence>
<evidence type="ECO:0000256" key="2">
    <source>
        <dbReference type="ARBA" id="ARBA00022692"/>
    </source>
</evidence>
<dbReference type="InterPro" id="IPR053071">
    <property type="entry name" value="GPCR1-related_rcpt"/>
</dbReference>
<accession>A0A6J8ENZ3</accession>
<comment type="subcellular location">
    <subcellularLocation>
        <location evidence="1">Membrane</location>
    </subcellularLocation>
</comment>
<dbReference type="InterPro" id="IPR017452">
    <property type="entry name" value="GPCR_Rhodpsn_7TM"/>
</dbReference>
<dbReference type="PRINTS" id="PR00237">
    <property type="entry name" value="GPCRRHODOPSN"/>
</dbReference>
<evidence type="ECO:0000256" key="5">
    <source>
        <dbReference type="SAM" id="Phobius"/>
    </source>
</evidence>
<gene>
    <name evidence="7" type="ORF">MCOR_54245</name>
</gene>
<dbReference type="CDD" id="cd14978">
    <property type="entry name" value="7tmA_FMRFamide_R-like"/>
    <property type="match status" value="1"/>
</dbReference>
<dbReference type="AlphaFoldDB" id="A0A6J8ENZ3"/>
<keyword evidence="8" id="KW-1185">Reference proteome</keyword>
<dbReference type="Gene3D" id="1.20.1070.10">
    <property type="entry name" value="Rhodopsin 7-helix transmembrane proteins"/>
    <property type="match status" value="1"/>
</dbReference>
<dbReference type="OrthoDB" id="5962323at2759"/>
<reference evidence="7 8" key="1">
    <citation type="submission" date="2020-06" db="EMBL/GenBank/DDBJ databases">
        <authorList>
            <person name="Li R."/>
            <person name="Bekaert M."/>
        </authorList>
    </citation>
    <scope>NUCLEOTIDE SEQUENCE [LARGE SCALE GENOMIC DNA]</scope>
    <source>
        <strain evidence="8">wild</strain>
    </source>
</reference>
<dbReference type="PROSITE" id="PS50262">
    <property type="entry name" value="G_PROTEIN_RECEP_F1_2"/>
    <property type="match status" value="1"/>
</dbReference>
<organism evidence="7 8">
    <name type="scientific">Mytilus coruscus</name>
    <name type="common">Sea mussel</name>
    <dbReference type="NCBI Taxonomy" id="42192"/>
    <lineage>
        <taxon>Eukaryota</taxon>
        <taxon>Metazoa</taxon>
        <taxon>Spiralia</taxon>
        <taxon>Lophotrochozoa</taxon>
        <taxon>Mollusca</taxon>
        <taxon>Bivalvia</taxon>
        <taxon>Autobranchia</taxon>
        <taxon>Pteriomorphia</taxon>
        <taxon>Mytilida</taxon>
        <taxon>Mytiloidea</taxon>
        <taxon>Mytilidae</taxon>
        <taxon>Mytilinae</taxon>
        <taxon>Mytilus</taxon>
    </lineage>
</organism>
<name>A0A6J8ENZ3_MYTCO</name>
<dbReference type="SUPFAM" id="SSF81321">
    <property type="entry name" value="Family A G protein-coupled receptor-like"/>
    <property type="match status" value="1"/>
</dbReference>
<dbReference type="Proteomes" id="UP000507470">
    <property type="component" value="Unassembled WGS sequence"/>
</dbReference>
<evidence type="ECO:0000256" key="4">
    <source>
        <dbReference type="ARBA" id="ARBA00023136"/>
    </source>
</evidence>
<evidence type="ECO:0000313" key="8">
    <source>
        <dbReference type="Proteomes" id="UP000507470"/>
    </source>
</evidence>